<evidence type="ECO:0000313" key="1">
    <source>
        <dbReference type="EMBL" id="USQ75667.1"/>
    </source>
</evidence>
<accession>A0ABY4YFY2</accession>
<evidence type="ECO:0000313" key="2">
    <source>
        <dbReference type="Proteomes" id="UP001056535"/>
    </source>
</evidence>
<name>A0ABY4YFY2_9MICO</name>
<organism evidence="1 2">
    <name type="scientific">Ornithinimicrobium cryptoxanthini</name>
    <dbReference type="NCBI Taxonomy" id="2934161"/>
    <lineage>
        <taxon>Bacteria</taxon>
        <taxon>Bacillati</taxon>
        <taxon>Actinomycetota</taxon>
        <taxon>Actinomycetes</taxon>
        <taxon>Micrococcales</taxon>
        <taxon>Ornithinimicrobiaceae</taxon>
        <taxon>Ornithinimicrobium</taxon>
    </lineage>
</organism>
<sequence>MNDELNTRYSDAVSALSEVDLTSSTSAVTSLTRARDAVQSALDEAMAQAVTLEGASLRQVAALAGIAPNSVSPRLARSATLSAYSRDGRVDAAGITLARADNQEDAPMRFVRRKSKGNTRD</sequence>
<dbReference type="Proteomes" id="UP001056535">
    <property type="component" value="Chromosome"/>
</dbReference>
<proteinExistence type="predicted"/>
<protein>
    <submittedName>
        <fullName evidence="1">Uncharacterized protein</fullName>
    </submittedName>
</protein>
<dbReference type="RefSeq" id="WP_252620095.1">
    <property type="nucleotide sequence ID" value="NZ_CP099490.1"/>
</dbReference>
<reference evidence="1" key="1">
    <citation type="submission" date="2022-06" db="EMBL/GenBank/DDBJ databases">
        <title>Ornithinimicrobium JY.X270.</title>
        <authorList>
            <person name="Huang Y."/>
        </authorList>
    </citation>
    <scope>NUCLEOTIDE SEQUENCE</scope>
    <source>
        <strain evidence="1">JY.X270</strain>
    </source>
</reference>
<gene>
    <name evidence="1" type="ORF">NF557_13755</name>
</gene>
<keyword evidence="2" id="KW-1185">Reference proteome</keyword>
<dbReference type="EMBL" id="CP099490">
    <property type="protein sequence ID" value="USQ75667.1"/>
    <property type="molecule type" value="Genomic_DNA"/>
</dbReference>